<keyword evidence="4" id="KW-1185">Reference proteome</keyword>
<protein>
    <submittedName>
        <fullName evidence="3">WD-40 REPEAT PROTEIN/BEIGE PROTEIN</fullName>
    </submittedName>
</protein>
<keyword evidence="1" id="KW-0853">WD repeat</keyword>
<sequence length="330" mass="35244">MGGHADNSIKLISADSAKTLETAIAHCAPVTCLALSLDGNYLVTGSRDSTILLWKMHRASTLSPSSISEPSTGTGTPPAASSTLAINLAEKSRRRHIEGPIHVLRGHHREILCCCVSSDLGIVVSCSQSSDVLLHSIRRGRLIRRLLGVEAHSVCLSSEGVVMTWNKCQNSLNTYTLNGIPIARAQLPLSGSVSCIEISLDGKCALIGMNSCLENHGSSNNSQNFSFKKTGAAGFDLESVDTGENNRLDVPAPSICFLDLYTLKVFHVLKLGEGQDITALALNNDRTNLLVSTADKQLIIFTDPALSLKVVDQMLKLGWEGDGLSPLIKS</sequence>
<evidence type="ECO:0000313" key="3">
    <source>
        <dbReference type="EMBL" id="KAJ6710026.1"/>
    </source>
</evidence>
<dbReference type="SUPFAM" id="SSF50978">
    <property type="entry name" value="WD40 repeat-like"/>
    <property type="match status" value="1"/>
</dbReference>
<evidence type="ECO:0000259" key="2">
    <source>
        <dbReference type="Pfam" id="PF20426"/>
    </source>
</evidence>
<name>A0A9Q0TEA2_9ROSI</name>
<dbReference type="SMART" id="SM00320">
    <property type="entry name" value="WD40"/>
    <property type="match status" value="3"/>
</dbReference>
<reference evidence="3" key="2">
    <citation type="journal article" date="2023" name="Int. J. Mol. Sci.">
        <title>De Novo Assembly and Annotation of 11 Diverse Shrub Willow (Salix) Genomes Reveals Novel Gene Organization in Sex-Linked Regions.</title>
        <authorList>
            <person name="Hyden B."/>
            <person name="Feng K."/>
            <person name="Yates T.B."/>
            <person name="Jawdy S."/>
            <person name="Cereghino C."/>
            <person name="Smart L.B."/>
            <person name="Muchero W."/>
        </authorList>
    </citation>
    <scope>NUCLEOTIDE SEQUENCE</scope>
    <source>
        <tissue evidence="3">Shoot tip</tissue>
    </source>
</reference>
<dbReference type="InterPro" id="IPR015943">
    <property type="entry name" value="WD40/YVTN_repeat-like_dom_sf"/>
</dbReference>
<evidence type="ECO:0000313" key="4">
    <source>
        <dbReference type="Proteomes" id="UP001151752"/>
    </source>
</evidence>
<dbReference type="PANTHER" id="PTHR13743">
    <property type="entry name" value="BEIGE/BEACH-RELATED"/>
    <property type="match status" value="1"/>
</dbReference>
<comment type="caution">
    <text evidence="3">The sequence shown here is derived from an EMBL/GenBank/DDBJ whole genome shotgun (WGS) entry which is preliminary data.</text>
</comment>
<dbReference type="EMBL" id="JAPFFM010000015">
    <property type="protein sequence ID" value="KAJ6710026.1"/>
    <property type="molecule type" value="Genomic_DNA"/>
</dbReference>
<dbReference type="InterPro" id="IPR036322">
    <property type="entry name" value="WD40_repeat_dom_sf"/>
</dbReference>
<dbReference type="PROSITE" id="PS50082">
    <property type="entry name" value="WD_REPEATS_2"/>
    <property type="match status" value="1"/>
</dbReference>
<dbReference type="PANTHER" id="PTHR13743:SF157">
    <property type="entry name" value="BEACH DOMAIN-CONTAINING PROTEIN C2"/>
    <property type="match status" value="1"/>
</dbReference>
<dbReference type="InterPro" id="IPR050865">
    <property type="entry name" value="BEACH_Domain"/>
</dbReference>
<feature type="domain" description="Neurobeachin beta-propeller" evidence="2">
    <location>
        <begin position="3"/>
        <end position="203"/>
    </location>
</feature>
<reference evidence="3" key="1">
    <citation type="submission" date="2022-11" db="EMBL/GenBank/DDBJ databases">
        <authorList>
            <person name="Hyden B.L."/>
            <person name="Feng K."/>
            <person name="Yates T."/>
            <person name="Jawdy S."/>
            <person name="Smart L.B."/>
            <person name="Muchero W."/>
        </authorList>
    </citation>
    <scope>NUCLEOTIDE SEQUENCE</scope>
    <source>
        <tissue evidence="3">Shoot tip</tissue>
    </source>
</reference>
<dbReference type="InterPro" id="IPR046851">
    <property type="entry name" value="NBCH_WD40"/>
</dbReference>
<dbReference type="Pfam" id="PF20426">
    <property type="entry name" value="NBCH_WD40"/>
    <property type="match status" value="1"/>
</dbReference>
<evidence type="ECO:0000256" key="1">
    <source>
        <dbReference type="PROSITE-ProRule" id="PRU00221"/>
    </source>
</evidence>
<accession>A0A9Q0TEA2</accession>
<gene>
    <name evidence="3" type="ORF">OIU74_011021</name>
</gene>
<dbReference type="AlphaFoldDB" id="A0A9Q0TEA2"/>
<dbReference type="Proteomes" id="UP001151752">
    <property type="component" value="Chromosome 2"/>
</dbReference>
<dbReference type="PROSITE" id="PS50294">
    <property type="entry name" value="WD_REPEATS_REGION"/>
    <property type="match status" value="1"/>
</dbReference>
<organism evidence="3 4">
    <name type="scientific">Salix koriyanagi</name>
    <dbReference type="NCBI Taxonomy" id="2511006"/>
    <lineage>
        <taxon>Eukaryota</taxon>
        <taxon>Viridiplantae</taxon>
        <taxon>Streptophyta</taxon>
        <taxon>Embryophyta</taxon>
        <taxon>Tracheophyta</taxon>
        <taxon>Spermatophyta</taxon>
        <taxon>Magnoliopsida</taxon>
        <taxon>eudicotyledons</taxon>
        <taxon>Gunneridae</taxon>
        <taxon>Pentapetalae</taxon>
        <taxon>rosids</taxon>
        <taxon>fabids</taxon>
        <taxon>Malpighiales</taxon>
        <taxon>Salicaceae</taxon>
        <taxon>Saliceae</taxon>
        <taxon>Salix</taxon>
    </lineage>
</organism>
<proteinExistence type="predicted"/>
<dbReference type="Gene3D" id="2.130.10.10">
    <property type="entry name" value="YVTN repeat-like/Quinoprotein amine dehydrogenase"/>
    <property type="match status" value="1"/>
</dbReference>
<feature type="repeat" description="WD" evidence="1">
    <location>
        <begin position="23"/>
        <end position="64"/>
    </location>
</feature>
<dbReference type="InterPro" id="IPR001680">
    <property type="entry name" value="WD40_rpt"/>
</dbReference>